<dbReference type="Proteomes" id="UP000182321">
    <property type="component" value="Unassembled WGS sequence"/>
</dbReference>
<proteinExistence type="predicted"/>
<evidence type="ECO:0000313" key="1">
    <source>
        <dbReference type="EMBL" id="SEK97819.1"/>
    </source>
</evidence>
<protein>
    <submittedName>
        <fullName evidence="1">Uncharacterized protein</fullName>
    </submittedName>
</protein>
<accession>A0A1H7LG84</accession>
<dbReference type="EMBL" id="FNZX01000016">
    <property type="protein sequence ID" value="SEK97819.1"/>
    <property type="molecule type" value="Genomic_DNA"/>
</dbReference>
<sequence>MTKEELAEKLQGCHYGLSDVEESLIEEARVNGLVIGYGSLNTVIQFEGATYEEGDDISEENEMMYVDYESPNTIKAFWKGLCKGEKGGNPDYSWSYETSFPVAHFRMIGRRTRINDEKYCEGIVFELKDLQAKHIDLEGTMSYF</sequence>
<reference evidence="2" key="1">
    <citation type="submission" date="2016-10" db="EMBL/GenBank/DDBJ databases">
        <authorList>
            <person name="Varghese N."/>
        </authorList>
    </citation>
    <scope>NUCLEOTIDE SEQUENCE [LARGE SCALE GENOMIC DNA]</scope>
    <source>
        <strain evidence="2">ACV-9</strain>
    </source>
</reference>
<gene>
    <name evidence="1" type="ORF">SAMN02910377_02343</name>
</gene>
<dbReference type="RefSeq" id="WP_044937609.1">
    <property type="nucleotide sequence ID" value="NZ_FNZX01000016.1"/>
</dbReference>
<evidence type="ECO:0000313" key="2">
    <source>
        <dbReference type="Proteomes" id="UP000182321"/>
    </source>
</evidence>
<dbReference type="AlphaFoldDB" id="A0A1H7LG84"/>
<name>A0A1H7LG84_9FIRM</name>
<organism evidence="1 2">
    <name type="scientific">Pseudobutyrivibrio ruminis</name>
    <dbReference type="NCBI Taxonomy" id="46206"/>
    <lineage>
        <taxon>Bacteria</taxon>
        <taxon>Bacillati</taxon>
        <taxon>Bacillota</taxon>
        <taxon>Clostridia</taxon>
        <taxon>Lachnospirales</taxon>
        <taxon>Lachnospiraceae</taxon>
        <taxon>Pseudobutyrivibrio</taxon>
    </lineage>
</organism>
<keyword evidence="2" id="KW-1185">Reference proteome</keyword>